<evidence type="ECO:0000259" key="1">
    <source>
        <dbReference type="PROSITE" id="PS00028"/>
    </source>
</evidence>
<evidence type="ECO:0000313" key="3">
    <source>
        <dbReference type="Proteomes" id="UP000814243"/>
    </source>
</evidence>
<reference evidence="2" key="1">
    <citation type="journal article" date="2021" name="G3 (Bethesda)">
        <title>Genome and transcriptome analysis of the beet armyworm Spodoptera exigua reveals targets for pest control. .</title>
        <authorList>
            <person name="Simon S."/>
            <person name="Breeschoten T."/>
            <person name="Jansen H.J."/>
            <person name="Dirks R.P."/>
            <person name="Schranz M.E."/>
            <person name="Ros V.I.D."/>
        </authorList>
    </citation>
    <scope>NUCLEOTIDE SEQUENCE</scope>
    <source>
        <strain evidence="2">TB_SE_WUR_2020</strain>
    </source>
</reference>
<feature type="non-terminal residue" evidence="2">
    <location>
        <position position="1"/>
    </location>
</feature>
<sequence length="199" mass="23965">TLPPPILICWECLAIVERIKSFKSKVEEAQRILAYHYSNNQKYLQKSSLKTLSKLTKANLDHTINIIYVEQDEENKQKIEIKIENHSDENYNYEQSNDLCLNQEIKKEVIIDTQTTVKRNKKTLHYRIVYERNSEKDLRKKFAIKPEELGLWLDRERKSDFYKNYKYKCKLCFNGYKAKDKLKSHMLKRHDNVSIFLHF</sequence>
<dbReference type="EMBL" id="JACEFF010000912">
    <property type="protein sequence ID" value="KAH9628492.1"/>
    <property type="molecule type" value="Genomic_DNA"/>
</dbReference>
<evidence type="ECO:0000313" key="2">
    <source>
        <dbReference type="EMBL" id="KAH9628492.1"/>
    </source>
</evidence>
<proteinExistence type="predicted"/>
<gene>
    <name evidence="2" type="ORF">HF086_015767</name>
</gene>
<comment type="caution">
    <text evidence="2">The sequence shown here is derived from an EMBL/GenBank/DDBJ whole genome shotgun (WGS) entry which is preliminary data.</text>
</comment>
<dbReference type="Proteomes" id="UP000814243">
    <property type="component" value="Unassembled WGS sequence"/>
</dbReference>
<feature type="domain" description="C2H2-type" evidence="1">
    <location>
        <begin position="169"/>
        <end position="190"/>
    </location>
</feature>
<protein>
    <recommendedName>
        <fullName evidence="1">C2H2-type domain-containing protein</fullName>
    </recommendedName>
</protein>
<dbReference type="InterPro" id="IPR013087">
    <property type="entry name" value="Znf_C2H2_type"/>
</dbReference>
<dbReference type="PROSITE" id="PS00028">
    <property type="entry name" value="ZINC_FINGER_C2H2_1"/>
    <property type="match status" value="1"/>
</dbReference>
<organism evidence="2 3">
    <name type="scientific">Spodoptera exigua</name>
    <name type="common">Beet armyworm</name>
    <name type="synonym">Noctua fulgens</name>
    <dbReference type="NCBI Taxonomy" id="7107"/>
    <lineage>
        <taxon>Eukaryota</taxon>
        <taxon>Metazoa</taxon>
        <taxon>Ecdysozoa</taxon>
        <taxon>Arthropoda</taxon>
        <taxon>Hexapoda</taxon>
        <taxon>Insecta</taxon>
        <taxon>Pterygota</taxon>
        <taxon>Neoptera</taxon>
        <taxon>Endopterygota</taxon>
        <taxon>Lepidoptera</taxon>
        <taxon>Glossata</taxon>
        <taxon>Ditrysia</taxon>
        <taxon>Noctuoidea</taxon>
        <taxon>Noctuidae</taxon>
        <taxon>Amphipyrinae</taxon>
        <taxon>Spodoptera</taxon>
    </lineage>
</organism>
<accession>A0A922M2H0</accession>
<dbReference type="AlphaFoldDB" id="A0A922M2H0"/>
<name>A0A922M2H0_SPOEX</name>